<evidence type="ECO:0000256" key="7">
    <source>
        <dbReference type="ARBA" id="ARBA00022741"/>
    </source>
</evidence>
<keyword evidence="8 14" id="KW-0418">Kinase</keyword>
<dbReference type="PRINTS" id="PR00344">
    <property type="entry name" value="BCTRLSENSOR"/>
</dbReference>
<feature type="domain" description="Histidine kinase" evidence="12">
    <location>
        <begin position="91"/>
        <end position="309"/>
    </location>
</feature>
<keyword evidence="10" id="KW-0902">Two-component regulatory system</keyword>
<dbReference type="SMART" id="SM00387">
    <property type="entry name" value="HATPase_c"/>
    <property type="match status" value="1"/>
</dbReference>
<keyword evidence="5" id="KW-0597">Phosphoprotein</keyword>
<keyword evidence="7" id="KW-0547">Nucleotide-binding</keyword>
<evidence type="ECO:0000256" key="5">
    <source>
        <dbReference type="ARBA" id="ARBA00022553"/>
    </source>
</evidence>
<dbReference type="EMBL" id="JBHMAG010000002">
    <property type="protein sequence ID" value="MFB9750150.1"/>
    <property type="molecule type" value="Genomic_DNA"/>
</dbReference>
<organism evidence="14 15">
    <name type="scientific">Paenibacillus hodogayensis</name>
    <dbReference type="NCBI Taxonomy" id="279208"/>
    <lineage>
        <taxon>Bacteria</taxon>
        <taxon>Bacillati</taxon>
        <taxon>Bacillota</taxon>
        <taxon>Bacilli</taxon>
        <taxon>Bacillales</taxon>
        <taxon>Paenibacillaceae</taxon>
        <taxon>Paenibacillus</taxon>
    </lineage>
</organism>
<keyword evidence="11" id="KW-0472">Membrane</keyword>
<evidence type="ECO:0000256" key="2">
    <source>
        <dbReference type="ARBA" id="ARBA00004651"/>
    </source>
</evidence>
<accession>A0ABV5VPE4</accession>
<feature type="domain" description="HAMP" evidence="13">
    <location>
        <begin position="23"/>
        <end position="76"/>
    </location>
</feature>
<dbReference type="InterPro" id="IPR050351">
    <property type="entry name" value="BphY/WalK/GraS-like"/>
</dbReference>
<evidence type="ECO:0000313" key="14">
    <source>
        <dbReference type="EMBL" id="MFB9750150.1"/>
    </source>
</evidence>
<dbReference type="Pfam" id="PF00512">
    <property type="entry name" value="HisKA"/>
    <property type="match status" value="1"/>
</dbReference>
<name>A0ABV5VPE4_9BACL</name>
<keyword evidence="15" id="KW-1185">Reference proteome</keyword>
<dbReference type="Gene3D" id="3.30.565.10">
    <property type="entry name" value="Histidine kinase-like ATPase, C-terminal domain"/>
    <property type="match status" value="1"/>
</dbReference>
<evidence type="ECO:0000313" key="15">
    <source>
        <dbReference type="Proteomes" id="UP001589619"/>
    </source>
</evidence>
<evidence type="ECO:0000256" key="9">
    <source>
        <dbReference type="ARBA" id="ARBA00022840"/>
    </source>
</evidence>
<dbReference type="SUPFAM" id="SSF55874">
    <property type="entry name" value="ATPase domain of HSP90 chaperone/DNA topoisomerase II/histidine kinase"/>
    <property type="match status" value="1"/>
</dbReference>
<keyword evidence="9" id="KW-0067">ATP-binding</keyword>
<dbReference type="EC" id="2.7.13.3" evidence="3"/>
<dbReference type="GO" id="GO:0016301">
    <property type="term" value="F:kinase activity"/>
    <property type="evidence" value="ECO:0007669"/>
    <property type="project" value="UniProtKB-KW"/>
</dbReference>
<dbReference type="Pfam" id="PF02518">
    <property type="entry name" value="HATPase_c"/>
    <property type="match status" value="1"/>
</dbReference>
<dbReference type="InterPro" id="IPR004358">
    <property type="entry name" value="Sig_transdc_His_kin-like_C"/>
</dbReference>
<dbReference type="InterPro" id="IPR005467">
    <property type="entry name" value="His_kinase_dom"/>
</dbReference>
<evidence type="ECO:0000256" key="1">
    <source>
        <dbReference type="ARBA" id="ARBA00000085"/>
    </source>
</evidence>
<dbReference type="PROSITE" id="PS50885">
    <property type="entry name" value="HAMP"/>
    <property type="match status" value="1"/>
</dbReference>
<dbReference type="PROSITE" id="PS50109">
    <property type="entry name" value="HIS_KIN"/>
    <property type="match status" value="1"/>
</dbReference>
<dbReference type="InterPro" id="IPR036097">
    <property type="entry name" value="HisK_dim/P_sf"/>
</dbReference>
<dbReference type="InterPro" id="IPR003661">
    <property type="entry name" value="HisK_dim/P_dom"/>
</dbReference>
<evidence type="ECO:0000259" key="12">
    <source>
        <dbReference type="PROSITE" id="PS50109"/>
    </source>
</evidence>
<dbReference type="InterPro" id="IPR003660">
    <property type="entry name" value="HAMP_dom"/>
</dbReference>
<keyword evidence="6" id="KW-0808">Transferase</keyword>
<keyword evidence="4" id="KW-1003">Cell membrane</keyword>
<comment type="caution">
    <text evidence="14">The sequence shown here is derived from an EMBL/GenBank/DDBJ whole genome shotgun (WGS) entry which is preliminary data.</text>
</comment>
<evidence type="ECO:0000256" key="10">
    <source>
        <dbReference type="ARBA" id="ARBA00023012"/>
    </source>
</evidence>
<dbReference type="Proteomes" id="UP001589619">
    <property type="component" value="Unassembled WGS sequence"/>
</dbReference>
<evidence type="ECO:0000256" key="6">
    <source>
        <dbReference type="ARBA" id="ARBA00022679"/>
    </source>
</evidence>
<comment type="catalytic activity">
    <reaction evidence="1">
        <text>ATP + protein L-histidine = ADP + protein N-phospho-L-histidine.</text>
        <dbReference type="EC" id="2.7.13.3"/>
    </reaction>
</comment>
<evidence type="ECO:0000259" key="13">
    <source>
        <dbReference type="PROSITE" id="PS50885"/>
    </source>
</evidence>
<evidence type="ECO:0000256" key="4">
    <source>
        <dbReference type="ARBA" id="ARBA00022475"/>
    </source>
</evidence>
<evidence type="ECO:0000256" key="11">
    <source>
        <dbReference type="ARBA" id="ARBA00023136"/>
    </source>
</evidence>
<sequence length="309" mass="35183">MPGYILILVFLLAVSSLLVYRQCHMKRQLTRMTARIEEIRAGAINQRVRLPGAIPALNELGGSINRLIDDLQQSMGKLNLLEAERKKMITHLSHDLRTPLTAIMGYVEVMQRDQSLTETARQQYFRIIANKGNKLDALIRDFFELSKLEADDDAPESERIQIVERIQEAVLSFYHQFQLKQLTPQLEFPQQDVYVWGNRQSIERIMNNLLTNSLRYGADGGTIGIRVREAEDRVWVDVWDCGQGISETDLPHIFERLYTGKASRNAAQQGNGLGLTIVKKLVEKQSGEIHASSIPDELTVFSFYLPKAT</sequence>
<evidence type="ECO:0000256" key="3">
    <source>
        <dbReference type="ARBA" id="ARBA00012438"/>
    </source>
</evidence>
<dbReference type="PANTHER" id="PTHR45453:SF1">
    <property type="entry name" value="PHOSPHATE REGULON SENSOR PROTEIN PHOR"/>
    <property type="match status" value="1"/>
</dbReference>
<protein>
    <recommendedName>
        <fullName evidence="3">histidine kinase</fullName>
        <ecNumber evidence="3">2.7.13.3</ecNumber>
    </recommendedName>
</protein>
<dbReference type="SUPFAM" id="SSF47384">
    <property type="entry name" value="Homodimeric domain of signal transducing histidine kinase"/>
    <property type="match status" value="1"/>
</dbReference>
<comment type="subcellular location">
    <subcellularLocation>
        <location evidence="2">Cell membrane</location>
        <topology evidence="2">Multi-pass membrane protein</topology>
    </subcellularLocation>
</comment>
<evidence type="ECO:0000256" key="8">
    <source>
        <dbReference type="ARBA" id="ARBA00022777"/>
    </source>
</evidence>
<dbReference type="InterPro" id="IPR036890">
    <property type="entry name" value="HATPase_C_sf"/>
</dbReference>
<dbReference type="InterPro" id="IPR003594">
    <property type="entry name" value="HATPase_dom"/>
</dbReference>
<dbReference type="SMART" id="SM00388">
    <property type="entry name" value="HisKA"/>
    <property type="match status" value="1"/>
</dbReference>
<dbReference type="PANTHER" id="PTHR45453">
    <property type="entry name" value="PHOSPHATE REGULON SENSOR PROTEIN PHOR"/>
    <property type="match status" value="1"/>
</dbReference>
<dbReference type="Gene3D" id="1.10.287.130">
    <property type="match status" value="1"/>
</dbReference>
<dbReference type="RefSeq" id="WP_344916746.1">
    <property type="nucleotide sequence ID" value="NZ_BAAAYO010000021.1"/>
</dbReference>
<proteinExistence type="predicted"/>
<gene>
    <name evidence="14" type="ORF">ACFFNY_01070</name>
</gene>
<dbReference type="CDD" id="cd00082">
    <property type="entry name" value="HisKA"/>
    <property type="match status" value="1"/>
</dbReference>
<reference evidence="14 15" key="1">
    <citation type="submission" date="2024-09" db="EMBL/GenBank/DDBJ databases">
        <authorList>
            <person name="Sun Q."/>
            <person name="Mori K."/>
        </authorList>
    </citation>
    <scope>NUCLEOTIDE SEQUENCE [LARGE SCALE GENOMIC DNA]</scope>
    <source>
        <strain evidence="14 15">JCM 12520</strain>
    </source>
</reference>